<organism evidence="3 4">
    <name type="scientific">Alistipes onderdonkii</name>
    <dbReference type="NCBI Taxonomy" id="328813"/>
    <lineage>
        <taxon>Bacteria</taxon>
        <taxon>Pseudomonadati</taxon>
        <taxon>Bacteroidota</taxon>
        <taxon>Bacteroidia</taxon>
        <taxon>Bacteroidales</taxon>
        <taxon>Rikenellaceae</taxon>
        <taxon>Alistipes</taxon>
    </lineage>
</organism>
<sequence>MNISINAVFRKDRLNNQNAAPVHLRLTQNRKLKHISTGVTLNINEWDFENQRVKGQTPELQALQLRIDTKIDELRRKIKRLEALEVEVTLDNLLETNGRKINCTVGEYLKQTIERLETLGKYGSASKHRSLLSRLSQFRSLNI</sequence>
<proteinExistence type="predicted"/>
<keyword evidence="3" id="KW-0238">DNA-binding</keyword>
<comment type="caution">
    <text evidence="3">The sequence shown here is derived from an EMBL/GenBank/DDBJ whole genome shotgun (WGS) entry which is preliminary data.</text>
</comment>
<reference evidence="3" key="1">
    <citation type="submission" date="2022-06" db="EMBL/GenBank/DDBJ databases">
        <title>Isolation of gut microbiota from human fecal samples.</title>
        <authorList>
            <person name="Pamer E.G."/>
            <person name="Barat B."/>
            <person name="Waligurski E."/>
            <person name="Medina S."/>
            <person name="Paddock L."/>
            <person name="Mostad J."/>
        </authorList>
    </citation>
    <scope>NUCLEOTIDE SEQUENCE</scope>
    <source>
        <strain evidence="3">DFI.6.22</strain>
    </source>
</reference>
<feature type="coiled-coil region" evidence="1">
    <location>
        <begin position="64"/>
        <end position="91"/>
    </location>
</feature>
<name>A0AAJ1CDV6_9BACT</name>
<keyword evidence="1" id="KW-0175">Coiled coil</keyword>
<feature type="domain" description="Arm DNA-binding" evidence="2">
    <location>
        <begin position="9"/>
        <end position="91"/>
    </location>
</feature>
<protein>
    <submittedName>
        <fullName evidence="3">Arm DNA-binding domain-containing protein</fullName>
    </submittedName>
</protein>
<dbReference type="RefSeq" id="WP_229107522.1">
    <property type="nucleotide sequence ID" value="NZ_DAWDUM010000002.1"/>
</dbReference>
<evidence type="ECO:0000313" key="4">
    <source>
        <dbReference type="Proteomes" id="UP001205035"/>
    </source>
</evidence>
<dbReference type="GO" id="GO:0003677">
    <property type="term" value="F:DNA binding"/>
    <property type="evidence" value="ECO:0007669"/>
    <property type="project" value="UniProtKB-KW"/>
</dbReference>
<dbReference type="Pfam" id="PF17293">
    <property type="entry name" value="Arm-DNA-bind_5"/>
    <property type="match status" value="1"/>
</dbReference>
<evidence type="ECO:0000259" key="2">
    <source>
        <dbReference type="Pfam" id="PF17293"/>
    </source>
</evidence>
<evidence type="ECO:0000313" key="3">
    <source>
        <dbReference type="EMBL" id="MCQ5082754.1"/>
    </source>
</evidence>
<dbReference type="EMBL" id="JANGBQ010000008">
    <property type="protein sequence ID" value="MCQ5082754.1"/>
    <property type="molecule type" value="Genomic_DNA"/>
</dbReference>
<dbReference type="AlphaFoldDB" id="A0AAJ1CDV6"/>
<dbReference type="Proteomes" id="UP001205035">
    <property type="component" value="Unassembled WGS sequence"/>
</dbReference>
<gene>
    <name evidence="3" type="ORF">NE651_07590</name>
</gene>
<dbReference type="InterPro" id="IPR035386">
    <property type="entry name" value="Arm-DNA-bind_5"/>
</dbReference>
<accession>A0AAJ1CDV6</accession>
<evidence type="ECO:0000256" key="1">
    <source>
        <dbReference type="SAM" id="Coils"/>
    </source>
</evidence>